<protein>
    <submittedName>
        <fullName evidence="1">Uncharacterized protein</fullName>
    </submittedName>
</protein>
<comment type="caution">
    <text evidence="1">The sequence shown here is derived from an EMBL/GenBank/DDBJ whole genome shotgun (WGS) entry which is preliminary data.</text>
</comment>
<evidence type="ECO:0000313" key="2">
    <source>
        <dbReference type="Proteomes" id="UP001472677"/>
    </source>
</evidence>
<keyword evidence="2" id="KW-1185">Reference proteome</keyword>
<evidence type="ECO:0000313" key="1">
    <source>
        <dbReference type="EMBL" id="KAK8537165.1"/>
    </source>
</evidence>
<gene>
    <name evidence="1" type="ORF">V6N12_043339</name>
</gene>
<organism evidence="1 2">
    <name type="scientific">Hibiscus sabdariffa</name>
    <name type="common">roselle</name>
    <dbReference type="NCBI Taxonomy" id="183260"/>
    <lineage>
        <taxon>Eukaryota</taxon>
        <taxon>Viridiplantae</taxon>
        <taxon>Streptophyta</taxon>
        <taxon>Embryophyta</taxon>
        <taxon>Tracheophyta</taxon>
        <taxon>Spermatophyta</taxon>
        <taxon>Magnoliopsida</taxon>
        <taxon>eudicotyledons</taxon>
        <taxon>Gunneridae</taxon>
        <taxon>Pentapetalae</taxon>
        <taxon>rosids</taxon>
        <taxon>malvids</taxon>
        <taxon>Malvales</taxon>
        <taxon>Malvaceae</taxon>
        <taxon>Malvoideae</taxon>
        <taxon>Hibiscus</taxon>
    </lineage>
</organism>
<name>A0ABR2DE37_9ROSI</name>
<dbReference type="EMBL" id="JBBPBM010000028">
    <property type="protein sequence ID" value="KAK8537165.1"/>
    <property type="molecule type" value="Genomic_DNA"/>
</dbReference>
<dbReference type="Proteomes" id="UP001472677">
    <property type="component" value="Unassembled WGS sequence"/>
</dbReference>
<proteinExistence type="predicted"/>
<accession>A0ABR2DE37</accession>
<sequence length="101" mass="11694">MMLIVTRNCSLILESVEPISWKPGDEKREREMESEEFHFRVLDPLPFSIGVIDCKMKSPNIIALFMFTFASSFTPPDTHGRFMLEIWFAELPIGHELSFAL</sequence>
<reference evidence="1 2" key="1">
    <citation type="journal article" date="2024" name="G3 (Bethesda)">
        <title>Genome assembly of Hibiscus sabdariffa L. provides insights into metabolisms of medicinal natural products.</title>
        <authorList>
            <person name="Kim T."/>
        </authorList>
    </citation>
    <scope>NUCLEOTIDE SEQUENCE [LARGE SCALE GENOMIC DNA]</scope>
    <source>
        <strain evidence="1">TK-2024</strain>
        <tissue evidence="1">Old leaves</tissue>
    </source>
</reference>